<keyword evidence="1" id="KW-0808">Transferase</keyword>
<reference evidence="2" key="1">
    <citation type="journal article" date="2013" name="Science">
        <title>Comparative analysis of bat genomes provides insight into the evolution of flight and immunity.</title>
        <authorList>
            <person name="Zhang G."/>
            <person name="Cowled C."/>
            <person name="Shi Z."/>
            <person name="Huang Z."/>
            <person name="Bishop-Lilly K.A."/>
            <person name="Fang X."/>
            <person name="Wynne J.W."/>
            <person name="Xiong Z."/>
            <person name="Baker M.L."/>
            <person name="Zhao W."/>
            <person name="Tachedjian M."/>
            <person name="Zhu Y."/>
            <person name="Zhou P."/>
            <person name="Jiang X."/>
            <person name="Ng J."/>
            <person name="Yang L."/>
            <person name="Wu L."/>
            <person name="Xiao J."/>
            <person name="Feng Y."/>
            <person name="Chen Y."/>
            <person name="Sun X."/>
            <person name="Zhang Y."/>
            <person name="Marsh G.A."/>
            <person name="Crameri G."/>
            <person name="Broder C.C."/>
            <person name="Frey K.G."/>
            <person name="Wang L.F."/>
            <person name="Wang J."/>
        </authorList>
    </citation>
    <scope>NUCLEOTIDE SEQUENCE [LARGE SCALE GENOMIC DNA]</scope>
</reference>
<dbReference type="PANTHER" id="PTHR35075">
    <property type="entry name" value="A-KINASE ANCHOR PROTEIN 14"/>
    <property type="match status" value="1"/>
</dbReference>
<keyword evidence="2" id="KW-1185">Reference proteome</keyword>
<dbReference type="AlphaFoldDB" id="L5L5E6"/>
<dbReference type="Pfam" id="PF14469">
    <property type="entry name" value="AKAP28"/>
    <property type="match status" value="1"/>
</dbReference>
<dbReference type="GO" id="GO:0034237">
    <property type="term" value="F:protein kinase A regulatory subunit binding"/>
    <property type="evidence" value="ECO:0007669"/>
    <property type="project" value="TreeGrafter"/>
</dbReference>
<proteinExistence type="predicted"/>
<dbReference type="PANTHER" id="PTHR35075:SF1">
    <property type="entry name" value="A-KINASE ANCHOR PROTEIN 14"/>
    <property type="match status" value="1"/>
</dbReference>
<organism evidence="1 2">
    <name type="scientific">Pteropus alecto</name>
    <name type="common">Black flying fox</name>
    <dbReference type="NCBI Taxonomy" id="9402"/>
    <lineage>
        <taxon>Eukaryota</taxon>
        <taxon>Metazoa</taxon>
        <taxon>Chordata</taxon>
        <taxon>Craniata</taxon>
        <taxon>Vertebrata</taxon>
        <taxon>Euteleostomi</taxon>
        <taxon>Mammalia</taxon>
        <taxon>Eutheria</taxon>
        <taxon>Laurasiatheria</taxon>
        <taxon>Chiroptera</taxon>
        <taxon>Yinpterochiroptera</taxon>
        <taxon>Pteropodoidea</taxon>
        <taxon>Pteropodidae</taxon>
        <taxon>Pteropodinae</taxon>
        <taxon>Pteropus</taxon>
    </lineage>
</organism>
<gene>
    <name evidence="1" type="ORF">PAL_GLEAN10003545</name>
</gene>
<evidence type="ECO:0000313" key="1">
    <source>
        <dbReference type="EMBL" id="ELK18857.1"/>
    </source>
</evidence>
<dbReference type="Proteomes" id="UP000010552">
    <property type="component" value="Unassembled WGS sequence"/>
</dbReference>
<dbReference type="Pfam" id="PF15879">
    <property type="entry name" value="MWFE"/>
    <property type="match status" value="1"/>
</dbReference>
<evidence type="ECO:0000313" key="2">
    <source>
        <dbReference type="Proteomes" id="UP000010552"/>
    </source>
</evidence>
<accession>L5L5E6</accession>
<dbReference type="STRING" id="9402.L5L5E6"/>
<dbReference type="InterPro" id="IPR017384">
    <property type="entry name" value="NADH_Ub_cplx-1_asu_su-1"/>
</dbReference>
<dbReference type="InterPro" id="IPR025663">
    <property type="entry name" value="AKAP_28"/>
</dbReference>
<keyword evidence="1" id="KW-0418">Kinase</keyword>
<dbReference type="GO" id="GO:0016301">
    <property type="term" value="F:kinase activity"/>
    <property type="evidence" value="ECO:0007669"/>
    <property type="project" value="UniProtKB-KW"/>
</dbReference>
<dbReference type="GO" id="GO:0005952">
    <property type="term" value="C:cAMP-dependent protein kinase complex"/>
    <property type="evidence" value="ECO:0007669"/>
    <property type="project" value="TreeGrafter"/>
</dbReference>
<protein>
    <submittedName>
        <fullName evidence="1">A-kinase anchor protein 14</fullName>
    </submittedName>
</protein>
<sequence>MWFEILPGIAVMGVCLLIPGVATAHIHRFTNGGKEKRVAYYSHQWTLMERDRRVSGVNRYYVSKTWEYQDRWVHYTKLIETKDVVHSFHYIYSVRWSIPTANTPTALGSASAFFTIKFNKNKPPDAPVDVSFIFEGQSLVHRPGKTRFREKWTRDLVEAKHILMESNPF</sequence>
<dbReference type="InParanoid" id="L5L5E6"/>
<dbReference type="InterPro" id="IPR053084">
    <property type="entry name" value="AKAP"/>
</dbReference>
<dbReference type="eggNOG" id="ENOG502S3S5">
    <property type="taxonomic scope" value="Eukaryota"/>
</dbReference>
<name>L5L5E6_PTEAL</name>
<dbReference type="EMBL" id="KB030280">
    <property type="protein sequence ID" value="ELK18857.1"/>
    <property type="molecule type" value="Genomic_DNA"/>
</dbReference>